<protein>
    <submittedName>
        <fullName evidence="1">Uncharacterized protein</fullName>
    </submittedName>
</protein>
<evidence type="ECO:0000313" key="1">
    <source>
        <dbReference type="EMBL" id="GFH31333.1"/>
    </source>
</evidence>
<name>A0A6A0AGD2_HAELA</name>
<keyword evidence="2" id="KW-1185">Reference proteome</keyword>
<dbReference type="Proteomes" id="UP000485058">
    <property type="component" value="Unassembled WGS sequence"/>
</dbReference>
<feature type="non-terminal residue" evidence="1">
    <location>
        <position position="1"/>
    </location>
</feature>
<proteinExistence type="predicted"/>
<dbReference type="Gene3D" id="3.40.50.720">
    <property type="entry name" value="NAD(P)-binding Rossmann-like Domain"/>
    <property type="match status" value="1"/>
</dbReference>
<dbReference type="EMBL" id="BLLF01005540">
    <property type="protein sequence ID" value="GFH31333.1"/>
    <property type="molecule type" value="Genomic_DNA"/>
</dbReference>
<gene>
    <name evidence="1" type="ORF">HaLaN_30353</name>
</gene>
<reference evidence="1 2" key="1">
    <citation type="submission" date="2020-02" db="EMBL/GenBank/DDBJ databases">
        <title>Draft genome sequence of Haematococcus lacustris strain NIES-144.</title>
        <authorList>
            <person name="Morimoto D."/>
            <person name="Nakagawa S."/>
            <person name="Yoshida T."/>
            <person name="Sawayama S."/>
        </authorList>
    </citation>
    <scope>NUCLEOTIDE SEQUENCE [LARGE SCALE GENOMIC DNA]</scope>
    <source>
        <strain evidence="1 2">NIES-144</strain>
    </source>
</reference>
<comment type="caution">
    <text evidence="1">The sequence shown here is derived from an EMBL/GenBank/DDBJ whole genome shotgun (WGS) entry which is preliminary data.</text>
</comment>
<organism evidence="1 2">
    <name type="scientific">Haematococcus lacustris</name>
    <name type="common">Green alga</name>
    <name type="synonym">Haematococcus pluvialis</name>
    <dbReference type="NCBI Taxonomy" id="44745"/>
    <lineage>
        <taxon>Eukaryota</taxon>
        <taxon>Viridiplantae</taxon>
        <taxon>Chlorophyta</taxon>
        <taxon>core chlorophytes</taxon>
        <taxon>Chlorophyceae</taxon>
        <taxon>CS clade</taxon>
        <taxon>Chlamydomonadales</taxon>
        <taxon>Haematococcaceae</taxon>
        <taxon>Haematococcus</taxon>
    </lineage>
</organism>
<sequence length="44" mass="4791">YVYPRLADIRHISTTIAVEVIRAAAAEGVEAARPWRRQGAAEGV</sequence>
<accession>A0A6A0AGD2</accession>
<dbReference type="AlphaFoldDB" id="A0A6A0AGD2"/>
<evidence type="ECO:0000313" key="2">
    <source>
        <dbReference type="Proteomes" id="UP000485058"/>
    </source>
</evidence>